<comment type="subcellular location">
    <subcellularLocation>
        <location evidence="1">Membrane</location>
        <topology evidence="1">Multi-pass membrane protein</topology>
    </subcellularLocation>
</comment>
<dbReference type="NCBIfam" id="TIGR02872">
    <property type="entry name" value="spore_ytvI"/>
    <property type="match status" value="1"/>
</dbReference>
<feature type="transmembrane region" description="Helical" evidence="6">
    <location>
        <begin position="323"/>
        <end position="350"/>
    </location>
</feature>
<accession>A0A1H4BMX6</accession>
<dbReference type="GO" id="GO:0016020">
    <property type="term" value="C:membrane"/>
    <property type="evidence" value="ECO:0007669"/>
    <property type="project" value="UniProtKB-SubCell"/>
</dbReference>
<keyword evidence="4 6" id="KW-1133">Transmembrane helix</keyword>
<dbReference type="STRING" id="571932.SAMN05421743_10589"/>
<gene>
    <name evidence="7" type="ORF">SAMN05421743_10589</name>
</gene>
<sequence length="373" mass="41903">MDMSSLNKLFRFLIVLSIISFSLMLAYYVFQYAYPFLIAFGLAFLMNPIVNFLHQRLHLPRGMSVFSVILLIAGIFIGMLILLVVEIANGTTYLAAEVPEHFKSLVNYIQLFISSTIIPLYQRLLSLISTLDPSQQDAITSNIQDLGEKTAHQGAAILQDLLQRIPLVLKELPNYVSVLIFSLLGTFFISKDWNKFSYKLSKNLPTKVVSSFSEVLQGLKQALFGFFRAQVILISITGITVLIGLLLLNVEHALTIALLTSVVDLMPYLGTGLIFIPWIIYMFVTGNHFLTISLSLLYMLVIIQRQMIEPKILSTNIGLDPLLTLIALFAGFQLFGFSGLIIGPVTLVILHTLYQAGVFQEIWRYINEHKESS</sequence>
<dbReference type="PANTHER" id="PTHR21716">
    <property type="entry name" value="TRANSMEMBRANE PROTEIN"/>
    <property type="match status" value="1"/>
</dbReference>
<evidence type="ECO:0000256" key="5">
    <source>
        <dbReference type="ARBA" id="ARBA00023136"/>
    </source>
</evidence>
<feature type="transmembrane region" description="Helical" evidence="6">
    <location>
        <begin position="12"/>
        <end position="30"/>
    </location>
</feature>
<keyword evidence="8" id="KW-1185">Reference proteome</keyword>
<keyword evidence="5 6" id="KW-0472">Membrane</keyword>
<protein>
    <submittedName>
        <fullName evidence="7">Sporulation integral membrane protein YtvI</fullName>
    </submittedName>
</protein>
<dbReference type="Pfam" id="PF01594">
    <property type="entry name" value="AI-2E_transport"/>
    <property type="match status" value="1"/>
</dbReference>
<feature type="transmembrane region" description="Helical" evidence="6">
    <location>
        <begin position="226"/>
        <end position="248"/>
    </location>
</feature>
<organism evidence="7 8">
    <name type="scientific">Thalassobacillus cyri</name>
    <dbReference type="NCBI Taxonomy" id="571932"/>
    <lineage>
        <taxon>Bacteria</taxon>
        <taxon>Bacillati</taxon>
        <taxon>Bacillota</taxon>
        <taxon>Bacilli</taxon>
        <taxon>Bacillales</taxon>
        <taxon>Bacillaceae</taxon>
        <taxon>Thalassobacillus</taxon>
    </lineage>
</organism>
<name>A0A1H4BMX6_9BACI</name>
<evidence type="ECO:0000313" key="7">
    <source>
        <dbReference type="EMBL" id="SEA49513.1"/>
    </source>
</evidence>
<comment type="similarity">
    <text evidence="2">Belongs to the autoinducer-2 exporter (AI-2E) (TC 2.A.86) family.</text>
</comment>
<evidence type="ECO:0000313" key="8">
    <source>
        <dbReference type="Proteomes" id="UP000198584"/>
    </source>
</evidence>
<feature type="transmembrane region" description="Helical" evidence="6">
    <location>
        <begin position="65"/>
        <end position="85"/>
    </location>
</feature>
<evidence type="ECO:0000256" key="3">
    <source>
        <dbReference type="ARBA" id="ARBA00022692"/>
    </source>
</evidence>
<dbReference type="GO" id="GO:0055085">
    <property type="term" value="P:transmembrane transport"/>
    <property type="evidence" value="ECO:0007669"/>
    <property type="project" value="TreeGrafter"/>
</dbReference>
<evidence type="ECO:0000256" key="2">
    <source>
        <dbReference type="ARBA" id="ARBA00009773"/>
    </source>
</evidence>
<proteinExistence type="inferred from homology"/>
<dbReference type="PANTHER" id="PTHR21716:SF68">
    <property type="entry name" value="TRANSPORT PROTEIN YTVI-RELATED"/>
    <property type="match status" value="1"/>
</dbReference>
<dbReference type="OrthoDB" id="9774361at2"/>
<evidence type="ECO:0000256" key="1">
    <source>
        <dbReference type="ARBA" id="ARBA00004141"/>
    </source>
</evidence>
<dbReference type="Proteomes" id="UP000198584">
    <property type="component" value="Unassembled WGS sequence"/>
</dbReference>
<evidence type="ECO:0000256" key="4">
    <source>
        <dbReference type="ARBA" id="ARBA00022989"/>
    </source>
</evidence>
<feature type="transmembrane region" description="Helical" evidence="6">
    <location>
        <begin position="255"/>
        <end position="280"/>
    </location>
</feature>
<feature type="transmembrane region" description="Helical" evidence="6">
    <location>
        <begin position="36"/>
        <end position="53"/>
    </location>
</feature>
<dbReference type="InterPro" id="IPR014227">
    <property type="entry name" value="YtvI-like"/>
</dbReference>
<feature type="transmembrane region" description="Helical" evidence="6">
    <location>
        <begin position="172"/>
        <end position="190"/>
    </location>
</feature>
<dbReference type="EMBL" id="FNQR01000005">
    <property type="protein sequence ID" value="SEA49513.1"/>
    <property type="molecule type" value="Genomic_DNA"/>
</dbReference>
<feature type="transmembrane region" description="Helical" evidence="6">
    <location>
        <begin position="286"/>
        <end position="303"/>
    </location>
</feature>
<dbReference type="AlphaFoldDB" id="A0A1H4BMX6"/>
<reference evidence="7 8" key="1">
    <citation type="submission" date="2016-10" db="EMBL/GenBank/DDBJ databases">
        <authorList>
            <person name="de Groot N.N."/>
        </authorList>
    </citation>
    <scope>NUCLEOTIDE SEQUENCE [LARGE SCALE GENOMIC DNA]</scope>
    <source>
        <strain evidence="7 8">CCM7597</strain>
    </source>
</reference>
<dbReference type="InterPro" id="IPR002549">
    <property type="entry name" value="AI-2E-like"/>
</dbReference>
<evidence type="ECO:0000256" key="6">
    <source>
        <dbReference type="SAM" id="Phobius"/>
    </source>
</evidence>
<keyword evidence="3 6" id="KW-0812">Transmembrane</keyword>